<dbReference type="Proteomes" id="UP001501079">
    <property type="component" value="Unassembled WGS sequence"/>
</dbReference>
<evidence type="ECO:0008006" key="3">
    <source>
        <dbReference type="Google" id="ProtNLM"/>
    </source>
</evidence>
<proteinExistence type="predicted"/>
<dbReference type="EMBL" id="BAABBW010000006">
    <property type="protein sequence ID" value="GAA4181199.1"/>
    <property type="molecule type" value="Genomic_DNA"/>
</dbReference>
<name>A0ABP8ABS2_9MICO</name>
<evidence type="ECO:0000313" key="1">
    <source>
        <dbReference type="EMBL" id="GAA4181199.1"/>
    </source>
</evidence>
<gene>
    <name evidence="1" type="ORF">GCM10022287_36150</name>
</gene>
<dbReference type="Gene3D" id="3.40.50.1820">
    <property type="entry name" value="alpha/beta hydrolase"/>
    <property type="match status" value="1"/>
</dbReference>
<organism evidence="1 2">
    <name type="scientific">Gryllotalpicola koreensis</name>
    <dbReference type="NCBI Taxonomy" id="993086"/>
    <lineage>
        <taxon>Bacteria</taxon>
        <taxon>Bacillati</taxon>
        <taxon>Actinomycetota</taxon>
        <taxon>Actinomycetes</taxon>
        <taxon>Micrococcales</taxon>
        <taxon>Microbacteriaceae</taxon>
        <taxon>Gryllotalpicola</taxon>
    </lineage>
</organism>
<accession>A0ABP8ABS2</accession>
<reference evidence="2" key="1">
    <citation type="journal article" date="2019" name="Int. J. Syst. Evol. Microbiol.">
        <title>The Global Catalogue of Microorganisms (GCM) 10K type strain sequencing project: providing services to taxonomists for standard genome sequencing and annotation.</title>
        <authorList>
            <consortium name="The Broad Institute Genomics Platform"/>
            <consortium name="The Broad Institute Genome Sequencing Center for Infectious Disease"/>
            <person name="Wu L."/>
            <person name="Ma J."/>
        </authorList>
    </citation>
    <scope>NUCLEOTIDE SEQUENCE [LARGE SCALE GENOMIC DNA]</scope>
    <source>
        <strain evidence="2">JCM 17591</strain>
    </source>
</reference>
<comment type="caution">
    <text evidence="1">The sequence shown here is derived from an EMBL/GenBank/DDBJ whole genome shotgun (WGS) entry which is preliminary data.</text>
</comment>
<evidence type="ECO:0000313" key="2">
    <source>
        <dbReference type="Proteomes" id="UP001501079"/>
    </source>
</evidence>
<dbReference type="SUPFAM" id="SSF53474">
    <property type="entry name" value="alpha/beta-Hydrolases"/>
    <property type="match status" value="1"/>
</dbReference>
<dbReference type="InterPro" id="IPR010662">
    <property type="entry name" value="RBBP9/YdeN"/>
</dbReference>
<sequence length="189" mass="20303">MGAPAFLILHGWENHRPVGHWQRRLHDELVARGHTVRYPQLPDADAPRLEAWLAALHAELEALDGAESVTVICHSLACALWLHAAQRDRALEVDRLLLASAPAGELLEAEIVAEFAFRVTDAARLGAREALFVSGDADPYCPAGPAVEFADALGAPVRLVPGGGHLTIDDGYGPWPDVLSWCVDGAFPA</sequence>
<dbReference type="InterPro" id="IPR029058">
    <property type="entry name" value="AB_hydrolase_fold"/>
</dbReference>
<protein>
    <recommendedName>
        <fullName evidence="3">Hydrolase</fullName>
    </recommendedName>
</protein>
<dbReference type="Pfam" id="PF06821">
    <property type="entry name" value="Ser_hydrolase"/>
    <property type="match status" value="1"/>
</dbReference>
<dbReference type="RefSeq" id="WP_344757101.1">
    <property type="nucleotide sequence ID" value="NZ_BAABBW010000006.1"/>
</dbReference>
<keyword evidence="2" id="KW-1185">Reference proteome</keyword>